<dbReference type="SMART" id="SM00387">
    <property type="entry name" value="HATPase_c"/>
    <property type="match status" value="1"/>
</dbReference>
<dbReference type="PANTHER" id="PTHR43547:SF2">
    <property type="entry name" value="HYBRID SIGNAL TRANSDUCTION HISTIDINE KINASE C"/>
    <property type="match status" value="1"/>
</dbReference>
<sequence length="129" mass="13145">MVADLAPLAIAAGYEISFESDVAVLKLDGSPAALPRAIGNLVRNAIDHGGNTGTIVVSVSGVGEITVSDEGPGIPADQREQVFEPFYRVTPRSKGAGLGLSLVKQIVASHGGQVTIDGAPSGTAVRIRL</sequence>
<evidence type="ECO:0000313" key="6">
    <source>
        <dbReference type="Proteomes" id="UP000093111"/>
    </source>
</evidence>
<dbReference type="Gene3D" id="3.30.565.10">
    <property type="entry name" value="Histidine kinase-like ATPase, C-terminal domain"/>
    <property type="match status" value="1"/>
</dbReference>
<protein>
    <recommendedName>
        <fullName evidence="2">histidine kinase</fullName>
        <ecNumber evidence="2">2.7.13.3</ecNumber>
    </recommendedName>
</protein>
<comment type="caution">
    <text evidence="5">The sequence shown here is derived from an EMBL/GenBank/DDBJ whole genome shotgun (WGS) entry which is preliminary data.</text>
</comment>
<feature type="domain" description="Histidine kinase" evidence="4">
    <location>
        <begin position="1"/>
        <end position="129"/>
    </location>
</feature>
<dbReference type="SUPFAM" id="SSF55874">
    <property type="entry name" value="ATPase domain of HSP90 chaperone/DNA topoisomerase II/histidine kinase"/>
    <property type="match status" value="1"/>
</dbReference>
<dbReference type="Pfam" id="PF02518">
    <property type="entry name" value="HATPase_c"/>
    <property type="match status" value="1"/>
</dbReference>
<keyword evidence="3" id="KW-0597">Phosphoprotein</keyword>
<dbReference type="InterPro" id="IPR005467">
    <property type="entry name" value="His_kinase_dom"/>
</dbReference>
<dbReference type="EMBL" id="LGLV01000009">
    <property type="protein sequence ID" value="OBZ94643.1"/>
    <property type="molecule type" value="Genomic_DNA"/>
</dbReference>
<reference evidence="5 6" key="1">
    <citation type="journal article" date="2016" name="Syst. Appl. Microbiol.">
        <title>Pararhizobium polonicum sp. nov. isolated from tumors on stone fruit rootstocks.</title>
        <authorList>
            <person name="Pulawska J."/>
            <person name="Kuzmanovic N."/>
            <person name="Willems A."/>
            <person name="Pothier J.F."/>
        </authorList>
    </citation>
    <scope>NUCLEOTIDE SEQUENCE [LARGE SCALE GENOMIC DNA]</scope>
    <source>
        <strain evidence="5 6">F5.1</strain>
    </source>
</reference>
<evidence type="ECO:0000259" key="4">
    <source>
        <dbReference type="PROSITE" id="PS50109"/>
    </source>
</evidence>
<dbReference type="InterPro" id="IPR003594">
    <property type="entry name" value="HATPase_dom"/>
</dbReference>
<dbReference type="PANTHER" id="PTHR43547">
    <property type="entry name" value="TWO-COMPONENT HISTIDINE KINASE"/>
    <property type="match status" value="1"/>
</dbReference>
<comment type="catalytic activity">
    <reaction evidence="1">
        <text>ATP + protein L-histidine = ADP + protein N-phospho-L-histidine.</text>
        <dbReference type="EC" id="2.7.13.3"/>
    </reaction>
</comment>
<proteinExistence type="predicted"/>
<evidence type="ECO:0000256" key="2">
    <source>
        <dbReference type="ARBA" id="ARBA00012438"/>
    </source>
</evidence>
<dbReference type="AlphaFoldDB" id="A0A1C7P019"/>
<organism evidence="5 6">
    <name type="scientific">Pararhizobium polonicum</name>
    <dbReference type="NCBI Taxonomy" id="1612624"/>
    <lineage>
        <taxon>Bacteria</taxon>
        <taxon>Pseudomonadati</taxon>
        <taxon>Pseudomonadota</taxon>
        <taxon>Alphaproteobacteria</taxon>
        <taxon>Hyphomicrobiales</taxon>
        <taxon>Rhizobiaceae</taxon>
        <taxon>Rhizobium/Agrobacterium group</taxon>
        <taxon>Pararhizobium</taxon>
    </lineage>
</organism>
<accession>A0A1C7P019</accession>
<evidence type="ECO:0000313" key="5">
    <source>
        <dbReference type="EMBL" id="OBZ94643.1"/>
    </source>
</evidence>
<dbReference type="Proteomes" id="UP000093111">
    <property type="component" value="Unassembled WGS sequence"/>
</dbReference>
<dbReference type="InterPro" id="IPR036890">
    <property type="entry name" value="HATPase_C_sf"/>
</dbReference>
<name>A0A1C7P019_9HYPH</name>
<keyword evidence="6" id="KW-1185">Reference proteome</keyword>
<dbReference type="PRINTS" id="PR00344">
    <property type="entry name" value="BCTRLSENSOR"/>
</dbReference>
<evidence type="ECO:0000256" key="1">
    <source>
        <dbReference type="ARBA" id="ARBA00000085"/>
    </source>
</evidence>
<gene>
    <name evidence="5" type="ORF">ADU59_15825</name>
</gene>
<evidence type="ECO:0000256" key="3">
    <source>
        <dbReference type="ARBA" id="ARBA00022553"/>
    </source>
</evidence>
<dbReference type="GO" id="GO:0000155">
    <property type="term" value="F:phosphorelay sensor kinase activity"/>
    <property type="evidence" value="ECO:0007669"/>
    <property type="project" value="TreeGrafter"/>
</dbReference>
<dbReference type="CDD" id="cd00075">
    <property type="entry name" value="HATPase"/>
    <property type="match status" value="1"/>
</dbReference>
<dbReference type="PROSITE" id="PS50109">
    <property type="entry name" value="HIS_KIN"/>
    <property type="match status" value="1"/>
</dbReference>
<dbReference type="InterPro" id="IPR004358">
    <property type="entry name" value="Sig_transdc_His_kin-like_C"/>
</dbReference>
<dbReference type="STRING" id="1612624.ADU59_15825"/>
<dbReference type="EC" id="2.7.13.3" evidence="2"/>